<dbReference type="InterPro" id="IPR038277">
    <property type="entry name" value="UreF_sf"/>
</dbReference>
<dbReference type="PANTHER" id="PTHR33620">
    <property type="entry name" value="UREASE ACCESSORY PROTEIN F"/>
    <property type="match status" value="1"/>
</dbReference>
<keyword evidence="3" id="KW-0963">Cytoplasm</keyword>
<keyword evidence="2 3" id="KW-0143">Chaperone</keyword>
<dbReference type="InterPro" id="IPR002639">
    <property type="entry name" value="UreF"/>
</dbReference>
<dbReference type="Pfam" id="PF01730">
    <property type="entry name" value="UreF"/>
    <property type="match status" value="1"/>
</dbReference>
<dbReference type="HAMAP" id="MF_01385">
    <property type="entry name" value="UreF"/>
    <property type="match status" value="1"/>
</dbReference>
<protein>
    <recommendedName>
        <fullName evidence="3">Urease accessory protein UreF</fullName>
    </recommendedName>
</protein>
<evidence type="ECO:0000256" key="3">
    <source>
        <dbReference type="HAMAP-Rule" id="MF_01385"/>
    </source>
</evidence>
<dbReference type="GO" id="GO:0016151">
    <property type="term" value="F:nickel cation binding"/>
    <property type="evidence" value="ECO:0007669"/>
    <property type="project" value="UniProtKB-UniRule"/>
</dbReference>
<dbReference type="AlphaFoldDB" id="A0A921G399"/>
<comment type="similarity">
    <text evidence="3">Belongs to the UreF family.</text>
</comment>
<evidence type="ECO:0000313" key="5">
    <source>
        <dbReference type="Proteomes" id="UP000698173"/>
    </source>
</evidence>
<dbReference type="EMBL" id="DYWT01000311">
    <property type="protein sequence ID" value="HJF34236.1"/>
    <property type="molecule type" value="Genomic_DNA"/>
</dbReference>
<evidence type="ECO:0000256" key="2">
    <source>
        <dbReference type="ARBA" id="ARBA00023186"/>
    </source>
</evidence>
<evidence type="ECO:0000313" key="4">
    <source>
        <dbReference type="EMBL" id="HJF34236.1"/>
    </source>
</evidence>
<sequence length="246" mass="27429">MKQLKDDSNNHSNTVDTLTDLALLRLIQIHDSAFPIGSFTQTYGMETYIQEDVIRTKEDLIAYCTSFLFHNLVRGDAILIQEAYAAAQEQDIERLLYLEQLCGAMKLAKESREASVKLGRQFIKTVSPLGTDEFLTDWKARIDSKAIKGHYAILYGIYSATTGVSARHAVMTYLFASLNGLVQNAVRAVPFGQTTGVQATYELIEQVTEAAELVSTLTEKDISNNALGIELASMKHEFLFSRLFIS</sequence>
<comment type="subunit">
    <text evidence="3">UreD, UreF and UreG form a complex that acts as a GTP-hydrolysis-dependent molecular chaperone, activating the urease apoprotein by helping to assemble the nickel containing metallocenter of UreC. The UreE protein probably delivers the nickel.</text>
</comment>
<comment type="subcellular location">
    <subcellularLocation>
        <location evidence="3">Cytoplasm</location>
    </subcellularLocation>
</comment>
<keyword evidence="1 3" id="KW-0996">Nickel insertion</keyword>
<proteinExistence type="inferred from homology"/>
<accession>A0A921G399</accession>
<evidence type="ECO:0000256" key="1">
    <source>
        <dbReference type="ARBA" id="ARBA00022988"/>
    </source>
</evidence>
<gene>
    <name evidence="3" type="primary">ureF</name>
    <name evidence="4" type="ORF">K8V56_20935</name>
</gene>
<reference evidence="4" key="2">
    <citation type="submission" date="2021-09" db="EMBL/GenBank/DDBJ databases">
        <authorList>
            <person name="Gilroy R."/>
        </authorList>
    </citation>
    <scope>NUCLEOTIDE SEQUENCE</scope>
    <source>
        <strain evidence="4">CHK171-7178</strain>
    </source>
</reference>
<dbReference type="Proteomes" id="UP000698173">
    <property type="component" value="Unassembled WGS sequence"/>
</dbReference>
<dbReference type="Gene3D" id="1.10.4190.10">
    <property type="entry name" value="Urease accessory protein UreF"/>
    <property type="match status" value="1"/>
</dbReference>
<comment type="caution">
    <text evidence="4">The sequence shown here is derived from an EMBL/GenBank/DDBJ whole genome shotgun (WGS) entry which is preliminary data.</text>
</comment>
<dbReference type="GO" id="GO:0005737">
    <property type="term" value="C:cytoplasm"/>
    <property type="evidence" value="ECO:0007669"/>
    <property type="project" value="UniProtKB-SubCell"/>
</dbReference>
<reference evidence="4" key="1">
    <citation type="journal article" date="2021" name="PeerJ">
        <title>Extensive microbial diversity within the chicken gut microbiome revealed by metagenomics and culture.</title>
        <authorList>
            <person name="Gilroy R."/>
            <person name="Ravi A."/>
            <person name="Getino M."/>
            <person name="Pursley I."/>
            <person name="Horton D.L."/>
            <person name="Alikhan N.F."/>
            <person name="Baker D."/>
            <person name="Gharbi K."/>
            <person name="Hall N."/>
            <person name="Watson M."/>
            <person name="Adriaenssens E.M."/>
            <person name="Foster-Nyarko E."/>
            <person name="Jarju S."/>
            <person name="Secka A."/>
            <person name="Antonio M."/>
            <person name="Oren A."/>
            <person name="Chaudhuri R.R."/>
            <person name="La Ragione R."/>
            <person name="Hildebrand F."/>
            <person name="Pallen M.J."/>
        </authorList>
    </citation>
    <scope>NUCLEOTIDE SEQUENCE</scope>
    <source>
        <strain evidence="4">CHK171-7178</strain>
    </source>
</reference>
<comment type="function">
    <text evidence="3">Required for maturation of urease via the functional incorporation of the urease nickel metallocenter.</text>
</comment>
<organism evidence="4 5">
    <name type="scientific">Sporosarcina psychrophila</name>
    <name type="common">Bacillus psychrophilus</name>
    <dbReference type="NCBI Taxonomy" id="1476"/>
    <lineage>
        <taxon>Bacteria</taxon>
        <taxon>Bacillati</taxon>
        <taxon>Bacillota</taxon>
        <taxon>Bacilli</taxon>
        <taxon>Bacillales</taxon>
        <taxon>Caryophanaceae</taxon>
        <taxon>Sporosarcina</taxon>
    </lineage>
</organism>
<dbReference type="PIRSF" id="PIRSF009467">
    <property type="entry name" value="Ureas_acces_UreF"/>
    <property type="match status" value="1"/>
</dbReference>
<dbReference type="PANTHER" id="PTHR33620:SF1">
    <property type="entry name" value="UREASE ACCESSORY PROTEIN F"/>
    <property type="match status" value="1"/>
</dbReference>
<name>A0A921G399_SPOPS</name>